<evidence type="ECO:0000313" key="4">
    <source>
        <dbReference type="EMBL" id="PSB56265.1"/>
    </source>
</evidence>
<comment type="caution">
    <text evidence="4">The sequence shown here is derived from an EMBL/GenBank/DDBJ whole genome shotgun (WGS) entry which is preliminary data.</text>
</comment>
<keyword evidence="5" id="KW-1185">Reference proteome</keyword>
<dbReference type="InterPro" id="IPR046825">
    <property type="entry name" value="PDH_C"/>
</dbReference>
<dbReference type="InterPro" id="IPR003099">
    <property type="entry name" value="Prephen_DH"/>
</dbReference>
<organism evidence="4 5">
    <name type="scientific">Chamaesiphon polymorphus CCALA 037</name>
    <dbReference type="NCBI Taxonomy" id="2107692"/>
    <lineage>
        <taxon>Bacteria</taxon>
        <taxon>Bacillati</taxon>
        <taxon>Cyanobacteriota</taxon>
        <taxon>Cyanophyceae</taxon>
        <taxon>Gomontiellales</taxon>
        <taxon>Chamaesiphonaceae</taxon>
        <taxon>Chamaesiphon</taxon>
    </lineage>
</organism>
<evidence type="ECO:0000256" key="2">
    <source>
        <dbReference type="ARBA" id="ARBA00023002"/>
    </source>
</evidence>
<reference evidence="4 5" key="1">
    <citation type="submission" date="2018-03" db="EMBL/GenBank/DDBJ databases">
        <title>The ancient ancestry and fast evolution of plastids.</title>
        <authorList>
            <person name="Moore K.R."/>
            <person name="Magnabosco C."/>
            <person name="Momper L."/>
            <person name="Gold D.A."/>
            <person name="Bosak T."/>
            <person name="Fournier G.P."/>
        </authorList>
    </citation>
    <scope>NUCLEOTIDE SEQUENCE [LARGE SCALE GENOMIC DNA]</scope>
    <source>
        <strain evidence="4 5">CCALA 037</strain>
    </source>
</reference>
<feature type="non-terminal residue" evidence="4">
    <location>
        <position position="269"/>
    </location>
</feature>
<dbReference type="Pfam" id="PF20463">
    <property type="entry name" value="PDH_C"/>
    <property type="match status" value="1"/>
</dbReference>
<dbReference type="InterPro" id="IPR050812">
    <property type="entry name" value="Preph/Arog_dehydrog"/>
</dbReference>
<dbReference type="GO" id="GO:0070403">
    <property type="term" value="F:NAD+ binding"/>
    <property type="evidence" value="ECO:0007669"/>
    <property type="project" value="InterPro"/>
</dbReference>
<dbReference type="GO" id="GO:0004665">
    <property type="term" value="F:prephenate dehydrogenase (NADP+) activity"/>
    <property type="evidence" value="ECO:0007669"/>
    <property type="project" value="InterPro"/>
</dbReference>
<keyword evidence="2" id="KW-0560">Oxidoreductase</keyword>
<evidence type="ECO:0000313" key="5">
    <source>
        <dbReference type="Proteomes" id="UP000238937"/>
    </source>
</evidence>
<name>A0A2T1GFF1_9CYAN</name>
<dbReference type="Proteomes" id="UP000238937">
    <property type="component" value="Unassembled WGS sequence"/>
</dbReference>
<proteinExistence type="inferred from homology"/>
<evidence type="ECO:0000259" key="3">
    <source>
        <dbReference type="PROSITE" id="PS51176"/>
    </source>
</evidence>
<dbReference type="Pfam" id="PF02153">
    <property type="entry name" value="PDH_N"/>
    <property type="match status" value="1"/>
</dbReference>
<dbReference type="AlphaFoldDB" id="A0A2T1GFF1"/>
<sequence>MKIGIVGIGLIGASLGWDFRQLGHEVVGVSRQQATCEIAIAQGICDRASCNLASLQDTEVIFICTPIAAILPTVAQLVPLLDLQTIITDAGSVKGAIVDRATELWPNFVGGHPMAGNSESGITAFEKGLFADRPYVLTPTPITVPSALNTVKELVRSLDAVIYHTTPDRHDLAVAWISHLPVMVSGSLISACLAQADPTILDLAKKFASTGFRDTSRVGAGNPEMGMMMAQYNRDALLKALHGYRDRLDSIIDSIEQNQWLAIEDLLTT</sequence>
<dbReference type="GO" id="GO:0008977">
    <property type="term" value="F:prephenate dehydrogenase (NAD+) activity"/>
    <property type="evidence" value="ECO:0007669"/>
    <property type="project" value="InterPro"/>
</dbReference>
<dbReference type="EMBL" id="PVWO01000136">
    <property type="protein sequence ID" value="PSB56265.1"/>
    <property type="molecule type" value="Genomic_DNA"/>
</dbReference>
<dbReference type="PANTHER" id="PTHR21363:SF0">
    <property type="entry name" value="PREPHENATE DEHYDROGENASE [NADP(+)]"/>
    <property type="match status" value="1"/>
</dbReference>
<evidence type="ECO:0000256" key="1">
    <source>
        <dbReference type="ARBA" id="ARBA00007964"/>
    </source>
</evidence>
<dbReference type="FunFam" id="3.40.50.720:FF:000208">
    <property type="entry name" value="Prephenate dehydrogenase"/>
    <property type="match status" value="1"/>
</dbReference>
<dbReference type="InterPro" id="IPR036291">
    <property type="entry name" value="NAD(P)-bd_dom_sf"/>
</dbReference>
<dbReference type="InterPro" id="IPR046826">
    <property type="entry name" value="PDH_N"/>
</dbReference>
<dbReference type="PROSITE" id="PS51176">
    <property type="entry name" value="PDH_ADH"/>
    <property type="match status" value="1"/>
</dbReference>
<accession>A0A2T1GFF1</accession>
<dbReference type="Gene3D" id="3.40.50.720">
    <property type="entry name" value="NAD(P)-binding Rossmann-like Domain"/>
    <property type="match status" value="1"/>
</dbReference>
<dbReference type="PANTHER" id="PTHR21363">
    <property type="entry name" value="PREPHENATE DEHYDROGENASE"/>
    <property type="match status" value="1"/>
</dbReference>
<comment type="similarity">
    <text evidence="1">Belongs to the prephenate/arogenate dehydrogenase family.</text>
</comment>
<dbReference type="SUPFAM" id="SSF48179">
    <property type="entry name" value="6-phosphogluconate dehydrogenase C-terminal domain-like"/>
    <property type="match status" value="1"/>
</dbReference>
<dbReference type="OrthoDB" id="9802008at2"/>
<protein>
    <submittedName>
        <fullName evidence="4">Arogenate dehydrogenase</fullName>
    </submittedName>
</protein>
<dbReference type="InterPro" id="IPR008927">
    <property type="entry name" value="6-PGluconate_DH-like_C_sf"/>
</dbReference>
<dbReference type="NCBIfam" id="NF005650">
    <property type="entry name" value="PRK07417.1"/>
    <property type="match status" value="1"/>
</dbReference>
<dbReference type="Gene3D" id="1.10.3660.10">
    <property type="entry name" value="6-phosphogluconate dehydrogenase C-terminal like domain"/>
    <property type="match status" value="1"/>
</dbReference>
<dbReference type="GO" id="GO:0006571">
    <property type="term" value="P:tyrosine biosynthetic process"/>
    <property type="evidence" value="ECO:0007669"/>
    <property type="project" value="InterPro"/>
</dbReference>
<gene>
    <name evidence="4" type="ORF">C7B77_12490</name>
</gene>
<dbReference type="SUPFAM" id="SSF51735">
    <property type="entry name" value="NAD(P)-binding Rossmann-fold domains"/>
    <property type="match status" value="1"/>
</dbReference>
<dbReference type="RefSeq" id="WP_106304926.1">
    <property type="nucleotide sequence ID" value="NZ_PVWO01000136.1"/>
</dbReference>
<feature type="domain" description="Prephenate/arogenate dehydrogenase" evidence="3">
    <location>
        <begin position="1"/>
        <end position="269"/>
    </location>
</feature>